<evidence type="ECO:0000313" key="1">
    <source>
        <dbReference type="EMBL" id="ADG73345.1"/>
    </source>
</evidence>
<sequence>MSETPPYAAPEPSAARRRRARLHHLQDMKQRGERWTMLIAHDTYAAAIVDDGGIPVLQYAHLHAAAHDVADDVVATDTFPGPEHTFASKA</sequence>
<dbReference type="Gene3D" id="3.20.20.60">
    <property type="entry name" value="Phosphoenolpyruvate-binding domains"/>
    <property type="match status" value="1"/>
</dbReference>
<dbReference type="InterPro" id="IPR040442">
    <property type="entry name" value="Pyrv_kinase-like_dom_sf"/>
</dbReference>
<protein>
    <submittedName>
        <fullName evidence="1">Ketopantoate hydroxymethyltransferase</fullName>
    </submittedName>
</protein>
<name>D5UHS1_CELFN</name>
<dbReference type="KEGG" id="cfl:Cfla_0429"/>
<dbReference type="EMBL" id="CP001964">
    <property type="protein sequence ID" value="ADG73345.1"/>
    <property type="molecule type" value="Genomic_DNA"/>
</dbReference>
<keyword evidence="1" id="KW-0489">Methyltransferase</keyword>
<reference evidence="1 2" key="1">
    <citation type="journal article" date="2010" name="Stand. Genomic Sci.">
        <title>Complete genome sequence of Cellulomonas flavigena type strain (134).</title>
        <authorList>
            <person name="Abt B."/>
            <person name="Foster B."/>
            <person name="Lapidus A."/>
            <person name="Clum A."/>
            <person name="Sun H."/>
            <person name="Pukall R."/>
            <person name="Lucas S."/>
            <person name="Glavina Del Rio T."/>
            <person name="Nolan M."/>
            <person name="Tice H."/>
            <person name="Cheng J.F."/>
            <person name="Pitluck S."/>
            <person name="Liolios K."/>
            <person name="Ivanova N."/>
            <person name="Mavromatis K."/>
            <person name="Ovchinnikova G."/>
            <person name="Pati A."/>
            <person name="Goodwin L."/>
            <person name="Chen A."/>
            <person name="Palaniappan K."/>
            <person name="Land M."/>
            <person name="Hauser L."/>
            <person name="Chang Y.J."/>
            <person name="Jeffries C.D."/>
            <person name="Rohde M."/>
            <person name="Goker M."/>
            <person name="Woyke T."/>
            <person name="Bristow J."/>
            <person name="Eisen J.A."/>
            <person name="Markowitz V."/>
            <person name="Hugenholtz P."/>
            <person name="Kyrpides N.C."/>
            <person name="Klenk H.P."/>
        </authorList>
    </citation>
    <scope>NUCLEOTIDE SEQUENCE [LARGE SCALE GENOMIC DNA]</scope>
    <source>
        <strain evidence="2">ATCC 482 / DSM 20109 / BCRC 11376 / JCM 18109 / NBRC 3775 / NCIMB 8073 / NRS 134</strain>
    </source>
</reference>
<dbReference type="STRING" id="446466.Cfla_0429"/>
<gene>
    <name evidence="1" type="ordered locus">Cfla_0429</name>
</gene>
<dbReference type="eggNOG" id="COG0413">
    <property type="taxonomic scope" value="Bacteria"/>
</dbReference>
<proteinExistence type="predicted"/>
<keyword evidence="2" id="KW-1185">Reference proteome</keyword>
<dbReference type="GO" id="GO:0032259">
    <property type="term" value="P:methylation"/>
    <property type="evidence" value="ECO:0007669"/>
    <property type="project" value="UniProtKB-KW"/>
</dbReference>
<dbReference type="HOGENOM" id="CLU_2435473_0_0_11"/>
<keyword evidence="1" id="KW-0808">Transferase</keyword>
<dbReference type="Proteomes" id="UP000000849">
    <property type="component" value="Chromosome"/>
</dbReference>
<accession>D5UHS1</accession>
<organism evidence="1 2">
    <name type="scientific">Cellulomonas flavigena (strain ATCC 482 / DSM 20109 / BCRC 11376 / JCM 18109 / NBRC 3775 / NCIMB 8073 / NRS 134)</name>
    <dbReference type="NCBI Taxonomy" id="446466"/>
    <lineage>
        <taxon>Bacteria</taxon>
        <taxon>Bacillati</taxon>
        <taxon>Actinomycetota</taxon>
        <taxon>Actinomycetes</taxon>
        <taxon>Micrococcales</taxon>
        <taxon>Cellulomonadaceae</taxon>
        <taxon>Cellulomonas</taxon>
    </lineage>
</organism>
<dbReference type="AlphaFoldDB" id="D5UHS1"/>
<dbReference type="GO" id="GO:0008168">
    <property type="term" value="F:methyltransferase activity"/>
    <property type="evidence" value="ECO:0007669"/>
    <property type="project" value="UniProtKB-KW"/>
</dbReference>
<evidence type="ECO:0000313" key="2">
    <source>
        <dbReference type="Proteomes" id="UP000000849"/>
    </source>
</evidence>